<evidence type="ECO:0000256" key="2">
    <source>
        <dbReference type="ARBA" id="ARBA00004496"/>
    </source>
</evidence>
<evidence type="ECO:0000256" key="1">
    <source>
        <dbReference type="ARBA" id="ARBA00004123"/>
    </source>
</evidence>
<evidence type="ECO:0000256" key="3">
    <source>
        <dbReference type="ARBA" id="ARBA00022490"/>
    </source>
</evidence>
<dbReference type="InterPro" id="IPR038739">
    <property type="entry name" value="ARMC8/Vid28"/>
</dbReference>
<keyword evidence="3" id="KW-0963">Cytoplasm</keyword>
<dbReference type="PANTHER" id="PTHR15651">
    <property type="entry name" value="ARMADILLO REPEAT-CONTAINING PROTEIN 8"/>
    <property type="match status" value="1"/>
</dbReference>
<dbReference type="InterPro" id="IPR011989">
    <property type="entry name" value="ARM-like"/>
</dbReference>
<feature type="region of interest" description="Disordered" evidence="6">
    <location>
        <begin position="499"/>
        <end position="525"/>
    </location>
</feature>
<dbReference type="PANTHER" id="PTHR15651:SF7">
    <property type="entry name" value="ARMADILLO REPEAT-CONTAINING PROTEIN 8"/>
    <property type="match status" value="1"/>
</dbReference>
<name>A0ABR0T0I8_9HYPO</name>
<dbReference type="SUPFAM" id="SSF48371">
    <property type="entry name" value="ARM repeat"/>
    <property type="match status" value="2"/>
</dbReference>
<evidence type="ECO:0000256" key="6">
    <source>
        <dbReference type="SAM" id="MobiDB-lite"/>
    </source>
</evidence>
<keyword evidence="4" id="KW-0677">Repeat</keyword>
<gene>
    <name evidence="7" type="ORF">PT974_00231</name>
</gene>
<feature type="compositionally biased region" description="Basic and acidic residues" evidence="6">
    <location>
        <begin position="576"/>
        <end position="592"/>
    </location>
</feature>
<reference evidence="7 8" key="1">
    <citation type="submission" date="2024-01" db="EMBL/GenBank/DDBJ databases">
        <title>Complete genome of Cladobotryum mycophilum ATHUM6906.</title>
        <authorList>
            <person name="Christinaki A.C."/>
            <person name="Myridakis A.I."/>
            <person name="Kouvelis V.N."/>
        </authorList>
    </citation>
    <scope>NUCLEOTIDE SEQUENCE [LARGE SCALE GENOMIC DNA]</scope>
    <source>
        <strain evidence="7 8">ATHUM6906</strain>
    </source>
</reference>
<evidence type="ECO:0000313" key="8">
    <source>
        <dbReference type="Proteomes" id="UP001338125"/>
    </source>
</evidence>
<proteinExistence type="predicted"/>
<evidence type="ECO:0000256" key="5">
    <source>
        <dbReference type="ARBA" id="ARBA00023242"/>
    </source>
</evidence>
<accession>A0ABR0T0I8</accession>
<comment type="caution">
    <text evidence="7">The sequence shown here is derived from an EMBL/GenBank/DDBJ whole genome shotgun (WGS) entry which is preliminary data.</text>
</comment>
<dbReference type="Gene3D" id="1.25.10.10">
    <property type="entry name" value="Leucine-rich Repeat Variant"/>
    <property type="match status" value="3"/>
</dbReference>
<dbReference type="InterPro" id="IPR016024">
    <property type="entry name" value="ARM-type_fold"/>
</dbReference>
<protein>
    <submittedName>
        <fullName evidence="7">Armadillo repeat-containing 8-like protein</fullName>
    </submittedName>
</protein>
<evidence type="ECO:0000256" key="4">
    <source>
        <dbReference type="ARBA" id="ARBA00022737"/>
    </source>
</evidence>
<dbReference type="EMBL" id="JAVFKD010000001">
    <property type="protein sequence ID" value="KAK5997867.1"/>
    <property type="molecule type" value="Genomic_DNA"/>
</dbReference>
<dbReference type="Proteomes" id="UP001338125">
    <property type="component" value="Unassembled WGS sequence"/>
</dbReference>
<sequence>MARHQSSPILAQLRNAKTFSEQSDALQALKNEIVGHVQKKEAWLALGVLEPIVLCLSSNRPQAKSNARDVRPQQVARPLSEEDGVRLQALQIIASFANGGPPFLQPLNAAGALPAILTCLSPTINAPQIVVAALKALTDIANASALALPSTPLDIQTLADNIFSSSQHLESFCLVLSTTSPKYLQQSQLSLAAGLICRLCREERHQHALATSGVLDILGTQLASFAVAKGHVVPGAEEQAYSNRLFEMFPEQAHPGAKIGPILEAISTIIGDSKYRATRLDNSPAVLAVFPVIDFCPPESSVAARIQRGKVTAMEYLLPTIPSPVSYSKIRSHHLDPSGRPEADTLRLPPSGSFGFVSPSWDEAHYPNDLLYDGEVIETPLLPWLIVQVRSLTGYDRLMAASVLTALYKAGFGSAIRETSLGLLVVPILVDLIAKNTKDDSDSGPIDTAQRLILERAPAVLARLITDSEYLQNAAFDCGAIKILVKLLKQAYEPVSVHEQPKAWSSQPDTGMDVEESSLSSRLGEGGQNPLLAHRLRVRESALKAIAALGSGKDDYRKDLIAQDFVPYVVESLTEHPSKPRQIKDKSKEKPSSNEVVPHISSPSGYGINPPSVIIAGCHVVRMLARSISILRTSLVDHAVALPIFEFMKHADVNVQIAATATICNLVVEVSPVRELLGENGVMKVLCEHARSENSVLRLNALWALKHFVVAVSPDVKKACLEQLEPGWLVQLIRDDSTDMASYNSRSKQSVGDDLDEEMDAPPSDEPFRWLYVSNGLLRELDASRSSRLRTAEVNLTVIREAELNPVKRARSDNIAIQEQGLDFIRNLIGPGAGPTAESPCETTEMIDYLFSALGQDRFFDILASKLRPKVLNPYSRRSSGGRETKVLHPQAKIIAAVIFILVHVAASIPRYRQLVVAQTELLRLLAQQASSKDKEVRVALCHLVINLTGQEDESEDQACGQRANELRRLGYHTKMESLQNQDKDLDVRERAKTAAYQLEHAIAY</sequence>
<organism evidence="7 8">
    <name type="scientific">Cladobotryum mycophilum</name>
    <dbReference type="NCBI Taxonomy" id="491253"/>
    <lineage>
        <taxon>Eukaryota</taxon>
        <taxon>Fungi</taxon>
        <taxon>Dikarya</taxon>
        <taxon>Ascomycota</taxon>
        <taxon>Pezizomycotina</taxon>
        <taxon>Sordariomycetes</taxon>
        <taxon>Hypocreomycetidae</taxon>
        <taxon>Hypocreales</taxon>
        <taxon>Hypocreaceae</taxon>
        <taxon>Cladobotryum</taxon>
    </lineage>
</organism>
<feature type="region of interest" description="Disordered" evidence="6">
    <location>
        <begin position="576"/>
        <end position="603"/>
    </location>
</feature>
<keyword evidence="8" id="KW-1185">Reference proteome</keyword>
<keyword evidence="5" id="KW-0539">Nucleus</keyword>
<evidence type="ECO:0000313" key="7">
    <source>
        <dbReference type="EMBL" id="KAK5997867.1"/>
    </source>
</evidence>
<comment type="subcellular location">
    <subcellularLocation>
        <location evidence="2">Cytoplasm</location>
    </subcellularLocation>
    <subcellularLocation>
        <location evidence="1">Nucleus</location>
    </subcellularLocation>
</comment>